<dbReference type="AlphaFoldDB" id="A0A165EPH6"/>
<gene>
    <name evidence="2" type="ORF">CALCODRAFT_357771</name>
</gene>
<name>A0A165EPH6_9BASI</name>
<evidence type="ECO:0000313" key="2">
    <source>
        <dbReference type="EMBL" id="KZT55272.1"/>
    </source>
</evidence>
<feature type="region of interest" description="Disordered" evidence="1">
    <location>
        <begin position="25"/>
        <end position="62"/>
    </location>
</feature>
<dbReference type="EMBL" id="KV423998">
    <property type="protein sequence ID" value="KZT55272.1"/>
    <property type="molecule type" value="Genomic_DNA"/>
</dbReference>
<accession>A0A165EPH6</accession>
<dbReference type="InParanoid" id="A0A165EPH6"/>
<reference evidence="2 3" key="1">
    <citation type="journal article" date="2016" name="Mol. Biol. Evol.">
        <title>Comparative Genomics of Early-Diverging Mushroom-Forming Fungi Provides Insights into the Origins of Lignocellulose Decay Capabilities.</title>
        <authorList>
            <person name="Nagy L.G."/>
            <person name="Riley R."/>
            <person name="Tritt A."/>
            <person name="Adam C."/>
            <person name="Daum C."/>
            <person name="Floudas D."/>
            <person name="Sun H."/>
            <person name="Yadav J.S."/>
            <person name="Pangilinan J."/>
            <person name="Larsson K.H."/>
            <person name="Matsuura K."/>
            <person name="Barry K."/>
            <person name="Labutti K."/>
            <person name="Kuo R."/>
            <person name="Ohm R.A."/>
            <person name="Bhattacharya S.S."/>
            <person name="Shirouzu T."/>
            <person name="Yoshinaga Y."/>
            <person name="Martin F.M."/>
            <person name="Grigoriev I.V."/>
            <person name="Hibbett D.S."/>
        </authorList>
    </citation>
    <scope>NUCLEOTIDE SEQUENCE [LARGE SCALE GENOMIC DNA]</scope>
    <source>
        <strain evidence="2 3">HHB12733</strain>
    </source>
</reference>
<protein>
    <submittedName>
        <fullName evidence="2">Uncharacterized protein</fullName>
    </submittedName>
</protein>
<evidence type="ECO:0000256" key="1">
    <source>
        <dbReference type="SAM" id="MobiDB-lite"/>
    </source>
</evidence>
<dbReference type="Proteomes" id="UP000076842">
    <property type="component" value="Unassembled WGS sequence"/>
</dbReference>
<keyword evidence="3" id="KW-1185">Reference proteome</keyword>
<sequence>MPFPSLSLSLGLSVSVSPLPNRTPASFCPRSPHTPHCSGSGDRPRWTSRTDGSRPAPEAGGGRGPLFLHRAVFCPEGAMAGRIFVRSDIDTSLSCTCVRCFFLGAEGVVLACGSCELGLAPRFALAPTRSPLAHSHTRLPSRLGPLQIRTAAHRTTLFPVFANNVPRGSAPQQHIAHARAVVFAIARTYLAVGWGRRGRSVGGSACVGEGLGPIPPFGGMCHLPPHRSVAPLCTYQARHDCTIALYILQRATYPAGRPPANSTSVHAGVRANARLT</sequence>
<evidence type="ECO:0000313" key="3">
    <source>
        <dbReference type="Proteomes" id="UP000076842"/>
    </source>
</evidence>
<organism evidence="2 3">
    <name type="scientific">Calocera cornea HHB12733</name>
    <dbReference type="NCBI Taxonomy" id="1353952"/>
    <lineage>
        <taxon>Eukaryota</taxon>
        <taxon>Fungi</taxon>
        <taxon>Dikarya</taxon>
        <taxon>Basidiomycota</taxon>
        <taxon>Agaricomycotina</taxon>
        <taxon>Dacrymycetes</taxon>
        <taxon>Dacrymycetales</taxon>
        <taxon>Dacrymycetaceae</taxon>
        <taxon>Calocera</taxon>
    </lineage>
</organism>
<proteinExistence type="predicted"/>